<dbReference type="Proteomes" id="UP001254848">
    <property type="component" value="Unassembled WGS sequence"/>
</dbReference>
<gene>
    <name evidence="1" type="ORF">Q4T40_06360</name>
</gene>
<organism evidence="1 2">
    <name type="scientific">Anaeroselena agilis</name>
    <dbReference type="NCBI Taxonomy" id="3063788"/>
    <lineage>
        <taxon>Bacteria</taxon>
        <taxon>Bacillati</taxon>
        <taxon>Bacillota</taxon>
        <taxon>Negativicutes</taxon>
        <taxon>Acetonemataceae</taxon>
        <taxon>Anaeroselena</taxon>
    </lineage>
</organism>
<dbReference type="EMBL" id="JAUOZS010000001">
    <property type="protein sequence ID" value="MDT8900860.1"/>
    <property type="molecule type" value="Genomic_DNA"/>
</dbReference>
<dbReference type="RefSeq" id="WP_413779392.1">
    <property type="nucleotide sequence ID" value="NZ_JAUOZS010000001.1"/>
</dbReference>
<reference evidence="1 2" key="1">
    <citation type="submission" date="2023-07" db="EMBL/GenBank/DDBJ databases">
        <title>The novel representative of Negativicutes class, Anaeroselena agilis gen. nov. sp. nov.</title>
        <authorList>
            <person name="Prokofeva M.I."/>
            <person name="Elcheninov A.G."/>
            <person name="Klyukina A."/>
            <person name="Kublanov I.V."/>
            <person name="Frolov E.N."/>
            <person name="Podosokorskaya O.A."/>
        </authorList>
    </citation>
    <scope>NUCLEOTIDE SEQUENCE [LARGE SCALE GENOMIC DNA]</scope>
    <source>
        <strain evidence="1 2">4137-cl</strain>
    </source>
</reference>
<keyword evidence="2" id="KW-1185">Reference proteome</keyword>
<protein>
    <submittedName>
        <fullName evidence="1">Uncharacterized protein</fullName>
    </submittedName>
</protein>
<evidence type="ECO:0000313" key="1">
    <source>
        <dbReference type="EMBL" id="MDT8900860.1"/>
    </source>
</evidence>
<accession>A0ABU3NVL7</accession>
<evidence type="ECO:0000313" key="2">
    <source>
        <dbReference type="Proteomes" id="UP001254848"/>
    </source>
</evidence>
<comment type="caution">
    <text evidence="1">The sequence shown here is derived from an EMBL/GenBank/DDBJ whole genome shotgun (WGS) entry which is preliminary data.</text>
</comment>
<sequence>MKEIIAQVNEWPFLRQLPARQEEFSLSLDLSEDGMQYNIFSYRDAEELRSFSIVYDQATRDFLARVAVGLNEFYDVSFICPDIVSLERILTAKLVSSLVDLSGEKQYESIFRAKRILEWPYSDRLAGEIAGFRLFITPRQPLKTVNGSYVILDYSDFDTASNLSISYNVYRDEFFGQTRLRRTPQMIGTFDARDLGELAAKLDCELQPSLADLRWRVEQSEGEVLS</sequence>
<name>A0ABU3NVL7_9FIRM</name>
<proteinExistence type="predicted"/>